<dbReference type="SFLD" id="SFLDG01129">
    <property type="entry name" value="C1.5:_HAD__Beta-PGM__Phosphata"/>
    <property type="match status" value="1"/>
</dbReference>
<keyword evidence="4" id="KW-0460">Magnesium</keyword>
<dbReference type="GO" id="GO:0000287">
    <property type="term" value="F:magnesium ion binding"/>
    <property type="evidence" value="ECO:0007669"/>
    <property type="project" value="UniProtKB-UniRule"/>
</dbReference>
<comment type="catalytic activity">
    <reaction evidence="4">
        <text>5-methylsulfanyl-2,3-dioxopentyl phosphate + H2O = 1,2-dihydroxy-5-(methylsulfanyl)pent-1-en-3-one + phosphate</text>
        <dbReference type="Rhea" id="RHEA:21700"/>
        <dbReference type="ChEBI" id="CHEBI:15377"/>
        <dbReference type="ChEBI" id="CHEBI:43474"/>
        <dbReference type="ChEBI" id="CHEBI:49252"/>
        <dbReference type="ChEBI" id="CHEBI:58828"/>
        <dbReference type="EC" id="3.1.3.77"/>
    </reaction>
</comment>
<name>A0AAW9DRR5_ACIAO</name>
<comment type="pathway">
    <text evidence="4">Amino-acid biosynthesis; L-methionine biosynthesis via salvage pathway; L-methionine from S-methyl-5-thio-alpha-D-ribose 1-phosphate: step 4/6.</text>
</comment>
<dbReference type="InterPro" id="IPR023214">
    <property type="entry name" value="HAD_sf"/>
</dbReference>
<proteinExistence type="inferred from homology"/>
<accession>A0AAW9DRR5</accession>
<keyword evidence="2 4" id="KW-0378">Hydrolase</keyword>
<dbReference type="GO" id="GO:0043716">
    <property type="term" value="F:2-hydroxy-3-keto-5-methylthiopentenyl-1-phosphate phosphatase activity"/>
    <property type="evidence" value="ECO:0007669"/>
    <property type="project" value="UniProtKB-UniRule"/>
</dbReference>
<comment type="similarity">
    <text evidence="4">Belongs to the HAD-like hydrolase superfamily. MasA/MtnC family.</text>
</comment>
<reference evidence="5 6" key="1">
    <citation type="submission" date="2023-11" db="EMBL/GenBank/DDBJ databases">
        <title>MicrobeMod: A computational toolkit for identifying prokaryotic methylation and restriction-modification with nanopore sequencing.</title>
        <authorList>
            <person name="Crits-Christoph A."/>
            <person name="Kang S.C."/>
            <person name="Lee H."/>
            <person name="Ostrov N."/>
        </authorList>
    </citation>
    <scope>NUCLEOTIDE SEQUENCE [LARGE SCALE GENOMIC DNA]</scope>
    <source>
        <strain evidence="5 6">DSMZ 700</strain>
    </source>
</reference>
<evidence type="ECO:0000256" key="1">
    <source>
        <dbReference type="ARBA" id="ARBA00022605"/>
    </source>
</evidence>
<sequence>MPPRLVLLDIEGTIAPIRFVHDVLFPFARTRLSGFLARHADDPEVAASLADLGRIAPGAPPLETLHALMDRDAKVAPLKFIQGRIWAEGFAEGALQSQFYPEVLPMLAAWQRAGTRLAIYSSGSRQAQRLLFAHSAEGDRTGLIAAFFDTAVGGKRETASYVRIAAQLAQPVGEILFLSDVGAELDAAAGAGMMACQLVRAEDGTLPAAGHPHDEDLTGVARRYGLSEPQ</sequence>
<dbReference type="GO" id="GO:0043874">
    <property type="term" value="F:acireductone synthase activity"/>
    <property type="evidence" value="ECO:0007669"/>
    <property type="project" value="UniProtKB-EC"/>
</dbReference>
<dbReference type="Gene3D" id="1.10.720.60">
    <property type="match status" value="1"/>
</dbReference>
<dbReference type="NCBIfam" id="TIGR01549">
    <property type="entry name" value="HAD-SF-IA-v1"/>
    <property type="match status" value="1"/>
</dbReference>
<evidence type="ECO:0000256" key="2">
    <source>
        <dbReference type="ARBA" id="ARBA00022801"/>
    </source>
</evidence>
<dbReference type="InterPro" id="IPR036412">
    <property type="entry name" value="HAD-like_sf"/>
</dbReference>
<evidence type="ECO:0000256" key="3">
    <source>
        <dbReference type="ARBA" id="ARBA00023167"/>
    </source>
</evidence>
<keyword evidence="4" id="KW-0479">Metal-binding</keyword>
<keyword evidence="1 4" id="KW-0028">Amino-acid biosynthesis</keyword>
<dbReference type="Pfam" id="PF00702">
    <property type="entry name" value="Hydrolase"/>
    <property type="match status" value="1"/>
</dbReference>
<dbReference type="EC" id="3.1.3.77" evidence="4"/>
<evidence type="ECO:0000313" key="5">
    <source>
        <dbReference type="EMBL" id="MDX5931373.1"/>
    </source>
</evidence>
<dbReference type="InterPro" id="IPR006439">
    <property type="entry name" value="HAD-SF_hydro_IA"/>
</dbReference>
<dbReference type="NCBIfam" id="TIGR01691">
    <property type="entry name" value="enolase-ppase"/>
    <property type="match status" value="1"/>
</dbReference>
<dbReference type="PANTHER" id="PTHR20371:SF1">
    <property type="entry name" value="ENOLASE-PHOSPHATASE E1"/>
    <property type="match status" value="1"/>
</dbReference>
<dbReference type="GO" id="GO:0043715">
    <property type="term" value="F:2,3-diketo-5-methylthiopentyl-1-phosphate enolase activity"/>
    <property type="evidence" value="ECO:0007669"/>
    <property type="project" value="UniProtKB-UniRule"/>
</dbReference>
<dbReference type="Proteomes" id="UP001279553">
    <property type="component" value="Unassembled WGS sequence"/>
</dbReference>
<dbReference type="RefSeq" id="WP_319614288.1">
    <property type="nucleotide sequence ID" value="NZ_JAWXYB010000018.1"/>
</dbReference>
<evidence type="ECO:0000313" key="6">
    <source>
        <dbReference type="Proteomes" id="UP001279553"/>
    </source>
</evidence>
<comment type="function">
    <text evidence="4">Bifunctional enzyme that catalyzes the enolization of 2,3-diketo-5-methylthiopentyl-1-phosphate (DK-MTP-1-P) into the intermediate 2-hydroxy-3-keto-5-methylthiopentenyl-1-phosphate (HK-MTPenyl-1-P), which is then dephosphorylated to form the acireductone 1,2-dihydroxy-3-keto-5-methylthiopentene (DHK-MTPene).</text>
</comment>
<comment type="caution">
    <text evidence="5">The sequence shown here is derived from an EMBL/GenBank/DDBJ whole genome shotgun (WGS) entry which is preliminary data.</text>
</comment>
<comment type="pathway">
    <text evidence="4">Amino-acid biosynthesis; L-methionine biosynthesis via salvage pathway; L-methionine from S-methyl-5-thio-alpha-D-ribose 1-phosphate: step 3/6.</text>
</comment>
<dbReference type="HAMAP" id="MF_01681">
    <property type="entry name" value="Salvage_MtnC"/>
    <property type="match status" value="1"/>
</dbReference>
<dbReference type="EMBL" id="JAWXYB010000018">
    <property type="protein sequence ID" value="MDX5931373.1"/>
    <property type="molecule type" value="Genomic_DNA"/>
</dbReference>
<dbReference type="InterPro" id="IPR023943">
    <property type="entry name" value="Enolase-ppase_E1"/>
</dbReference>
<dbReference type="GO" id="GO:0019509">
    <property type="term" value="P:L-methionine salvage from methylthioadenosine"/>
    <property type="evidence" value="ECO:0007669"/>
    <property type="project" value="UniProtKB-UniRule"/>
</dbReference>
<dbReference type="Gene3D" id="3.40.50.1000">
    <property type="entry name" value="HAD superfamily/HAD-like"/>
    <property type="match status" value="1"/>
</dbReference>
<dbReference type="CDD" id="cd01629">
    <property type="entry name" value="HAD_EP"/>
    <property type="match status" value="1"/>
</dbReference>
<gene>
    <name evidence="4 5" type="primary">mtnC</name>
    <name evidence="5" type="ORF">SIL87_11400</name>
</gene>
<organism evidence="5 6">
    <name type="scientific">Acidiphilium acidophilum</name>
    <name type="common">Thiobacillus acidophilus</name>
    <dbReference type="NCBI Taxonomy" id="76588"/>
    <lineage>
        <taxon>Bacteria</taxon>
        <taxon>Pseudomonadati</taxon>
        <taxon>Pseudomonadota</taxon>
        <taxon>Alphaproteobacteria</taxon>
        <taxon>Acetobacterales</taxon>
        <taxon>Acidocellaceae</taxon>
        <taxon>Acidiphilium</taxon>
    </lineage>
</organism>
<keyword evidence="6" id="KW-1185">Reference proteome</keyword>
<dbReference type="SFLD" id="SFLDS00003">
    <property type="entry name" value="Haloacid_Dehalogenase"/>
    <property type="match status" value="1"/>
</dbReference>
<comment type="cofactor">
    <cofactor evidence="4">
        <name>Mg(2+)</name>
        <dbReference type="ChEBI" id="CHEBI:18420"/>
    </cofactor>
    <text evidence="4">Binds 1 Mg(2+) ion per subunit.</text>
</comment>
<dbReference type="AlphaFoldDB" id="A0AAW9DRR5"/>
<dbReference type="SFLD" id="SFLDG01133">
    <property type="entry name" value="C1.5.4:_Enolase-phosphatase_Li"/>
    <property type="match status" value="1"/>
</dbReference>
<dbReference type="PANTHER" id="PTHR20371">
    <property type="entry name" value="ENOLASE-PHOSPHATASE E1"/>
    <property type="match status" value="1"/>
</dbReference>
<evidence type="ECO:0000256" key="4">
    <source>
        <dbReference type="HAMAP-Rule" id="MF_01681"/>
    </source>
</evidence>
<dbReference type="SUPFAM" id="SSF56784">
    <property type="entry name" value="HAD-like"/>
    <property type="match status" value="1"/>
</dbReference>
<protein>
    <recommendedName>
        <fullName evidence="4">Enolase-phosphatase E1</fullName>
        <ecNumber evidence="4">3.1.3.77</ecNumber>
    </recommendedName>
    <alternativeName>
        <fullName evidence="4">2,3-diketo-5-methylthio-1-phosphopentane phosphatase</fullName>
    </alternativeName>
</protein>
<comment type="subunit">
    <text evidence="4">Monomer.</text>
</comment>
<keyword evidence="3 4" id="KW-0486">Methionine biosynthesis</keyword>